<dbReference type="EMBL" id="JAVFWO010000003">
    <property type="protein sequence ID" value="MDQ7878270.1"/>
    <property type="molecule type" value="Genomic_DNA"/>
</dbReference>
<organism evidence="3 4">
    <name type="scientific">Microbacterium psychrotolerans</name>
    <dbReference type="NCBI Taxonomy" id="3068321"/>
    <lineage>
        <taxon>Bacteria</taxon>
        <taxon>Bacillati</taxon>
        <taxon>Actinomycetota</taxon>
        <taxon>Actinomycetes</taxon>
        <taxon>Micrococcales</taxon>
        <taxon>Microbacteriaceae</taxon>
        <taxon>Microbacterium</taxon>
    </lineage>
</organism>
<dbReference type="Proteomes" id="UP001235133">
    <property type="component" value="Unassembled WGS sequence"/>
</dbReference>
<dbReference type="RefSeq" id="WP_308867836.1">
    <property type="nucleotide sequence ID" value="NZ_JAVFWO010000003.1"/>
</dbReference>
<protein>
    <submittedName>
        <fullName evidence="3">Uncharacterized protein</fullName>
    </submittedName>
</protein>
<feature type="compositionally biased region" description="Basic and acidic residues" evidence="1">
    <location>
        <begin position="19"/>
        <end position="29"/>
    </location>
</feature>
<evidence type="ECO:0000256" key="2">
    <source>
        <dbReference type="SAM" id="Phobius"/>
    </source>
</evidence>
<proteinExistence type="predicted"/>
<gene>
    <name evidence="3" type="ORF">Q9R08_09830</name>
</gene>
<name>A0ABU0Z121_9MICO</name>
<sequence>MIDPDDERTALSRRAVPKPADDVPDDRTLPARRRRAGTPDAATPADGDLDVTAVSARSLIPPDSDLTTQAATMSAPAGPRRSGHGAADIDELTATVLRRPTGAAGAPASPTAPAGTPEPRARVASAPRADATSYRARPIPPTMATRAEPARSAPQAYVDTAAAQAAGRRRRRRRVIVAAVAASVLVVVVAVSLAALLTAG</sequence>
<keyword evidence="2" id="KW-1133">Transmembrane helix</keyword>
<evidence type="ECO:0000313" key="4">
    <source>
        <dbReference type="Proteomes" id="UP001235133"/>
    </source>
</evidence>
<evidence type="ECO:0000256" key="1">
    <source>
        <dbReference type="SAM" id="MobiDB-lite"/>
    </source>
</evidence>
<evidence type="ECO:0000313" key="3">
    <source>
        <dbReference type="EMBL" id="MDQ7878270.1"/>
    </source>
</evidence>
<comment type="caution">
    <text evidence="3">The sequence shown here is derived from an EMBL/GenBank/DDBJ whole genome shotgun (WGS) entry which is preliminary data.</text>
</comment>
<keyword evidence="2" id="KW-0472">Membrane</keyword>
<feature type="compositionally biased region" description="Low complexity" evidence="1">
    <location>
        <begin position="100"/>
        <end position="118"/>
    </location>
</feature>
<accession>A0ABU0Z121</accession>
<feature type="region of interest" description="Disordered" evidence="1">
    <location>
        <begin position="1"/>
        <end position="140"/>
    </location>
</feature>
<reference evidence="3 4" key="1">
    <citation type="submission" date="2023-08" db="EMBL/GenBank/DDBJ databases">
        <title>Microbacterium psychrotolerans sp. nov., a psychrotolerant bacterium isolated from soil in Heilongjiang Province, China.</title>
        <authorList>
            <person name="An P."/>
            <person name="Zhao D."/>
            <person name="Xiang H."/>
        </authorList>
    </citation>
    <scope>NUCLEOTIDE SEQUENCE [LARGE SCALE GENOMIC DNA]</scope>
    <source>
        <strain evidence="3 4">QXD-8</strain>
    </source>
</reference>
<keyword evidence="2" id="KW-0812">Transmembrane</keyword>
<feature type="transmembrane region" description="Helical" evidence="2">
    <location>
        <begin position="175"/>
        <end position="197"/>
    </location>
</feature>
<keyword evidence="4" id="KW-1185">Reference proteome</keyword>